<reference evidence="1 2" key="1">
    <citation type="submission" date="2020-08" db="EMBL/GenBank/DDBJ databases">
        <title>Sequencing the genomes of 1000 actinobacteria strains.</title>
        <authorList>
            <person name="Klenk H.-P."/>
        </authorList>
    </citation>
    <scope>NUCLEOTIDE SEQUENCE [LARGE SCALE GENOMIC DNA]</scope>
    <source>
        <strain evidence="1 2">DSM 41654</strain>
    </source>
</reference>
<dbReference type="EMBL" id="JACHJV010000004">
    <property type="protein sequence ID" value="MBB4929084.1"/>
    <property type="molecule type" value="Genomic_DNA"/>
</dbReference>
<keyword evidence="2" id="KW-1185">Reference proteome</keyword>
<accession>A0A7W7W0V0</accession>
<protein>
    <submittedName>
        <fullName evidence="1">Uncharacterized protein</fullName>
    </submittedName>
</protein>
<dbReference type="AlphaFoldDB" id="A0A7W7W0V0"/>
<sequence>MRITVHIENASDEIAHRLLDLLAEHPGALTTDSLDPTWTEDRALRLLRELPTRAATLLRLAAAGGGWVDAEQLRTADGKGLQGHTAAITQALKRGVRNGWWPEATVKPVEAVYNSDVAGPQRALGFQLADDEVTTAFRAAVTRFDAEGSQEQ</sequence>
<dbReference type="RefSeq" id="WP_184947076.1">
    <property type="nucleotide sequence ID" value="NZ_JACHJV010000004.1"/>
</dbReference>
<dbReference type="Proteomes" id="UP000540506">
    <property type="component" value="Unassembled WGS sequence"/>
</dbReference>
<proteinExistence type="predicted"/>
<gene>
    <name evidence="1" type="ORF">FHR34_008183</name>
</gene>
<organism evidence="1 2">
    <name type="scientific">Kitasatospora kifunensis</name>
    <name type="common">Streptomyces kifunensis</name>
    <dbReference type="NCBI Taxonomy" id="58351"/>
    <lineage>
        <taxon>Bacteria</taxon>
        <taxon>Bacillati</taxon>
        <taxon>Actinomycetota</taxon>
        <taxon>Actinomycetes</taxon>
        <taxon>Kitasatosporales</taxon>
        <taxon>Streptomycetaceae</taxon>
        <taxon>Kitasatospora</taxon>
    </lineage>
</organism>
<comment type="caution">
    <text evidence="1">The sequence shown here is derived from an EMBL/GenBank/DDBJ whole genome shotgun (WGS) entry which is preliminary data.</text>
</comment>
<evidence type="ECO:0000313" key="2">
    <source>
        <dbReference type="Proteomes" id="UP000540506"/>
    </source>
</evidence>
<evidence type="ECO:0000313" key="1">
    <source>
        <dbReference type="EMBL" id="MBB4929084.1"/>
    </source>
</evidence>
<name>A0A7W7W0V0_KITKI</name>